<dbReference type="InterPro" id="IPR052084">
    <property type="entry name" value="SF3B4_spliceosome_assoc"/>
</dbReference>
<sequence>MIKNEMKINKTKTNTIYVTNVDTNITYLVLHELFTQTGKIKNLKYPTDKITLKHLGYCYVQYFTEEDCDYTIKILNFIKLNGLSIKIHKIMNKNYTKLFVGNINSEVDEKNLFDIFSNFGTPIDVRIIRDENFKSKGYGFITGNEEFCKNCIENLNGKIIFDKVITVCLAKEN</sequence>
<dbReference type="Proteomes" id="UP000291404">
    <property type="component" value="Unassembled WGS sequence"/>
</dbReference>
<organism evidence="3 4">
    <name type="scientific">Hamiltosporidium magnivora</name>
    <dbReference type="NCBI Taxonomy" id="148818"/>
    <lineage>
        <taxon>Eukaryota</taxon>
        <taxon>Fungi</taxon>
        <taxon>Fungi incertae sedis</taxon>
        <taxon>Microsporidia</taxon>
        <taxon>Dubosqiidae</taxon>
        <taxon>Hamiltosporidium</taxon>
    </lineage>
</organism>
<dbReference type="Pfam" id="PF00076">
    <property type="entry name" value="RRM_1"/>
    <property type="match status" value="2"/>
</dbReference>
<dbReference type="PROSITE" id="PS50102">
    <property type="entry name" value="RRM"/>
    <property type="match status" value="2"/>
</dbReference>
<gene>
    <name evidence="3" type="ORF">CWI36_1035p0010</name>
</gene>
<dbReference type="Gene3D" id="3.30.70.330">
    <property type="match status" value="2"/>
</dbReference>
<dbReference type="VEuPathDB" id="MicrosporidiaDB:CWI39_0207p0020"/>
<dbReference type="SMART" id="SM00360">
    <property type="entry name" value="RRM"/>
    <property type="match status" value="2"/>
</dbReference>
<dbReference type="VEuPathDB" id="MicrosporidiaDB:CWI36_1035p0010"/>
<dbReference type="InterPro" id="IPR000504">
    <property type="entry name" value="RRM_dom"/>
</dbReference>
<dbReference type="CDD" id="cd00590">
    <property type="entry name" value="RRM_SF"/>
    <property type="match status" value="1"/>
</dbReference>
<evidence type="ECO:0000313" key="4">
    <source>
        <dbReference type="Proteomes" id="UP000291404"/>
    </source>
</evidence>
<feature type="domain" description="RRM" evidence="2">
    <location>
        <begin position="96"/>
        <end position="172"/>
    </location>
</feature>
<dbReference type="PANTHER" id="PTHR48030">
    <property type="entry name" value="SPLICING FACTOR 3B SUBUNIT 4"/>
    <property type="match status" value="1"/>
</dbReference>
<evidence type="ECO:0000256" key="1">
    <source>
        <dbReference type="PROSITE-ProRule" id="PRU00176"/>
    </source>
</evidence>
<dbReference type="SUPFAM" id="SSF54928">
    <property type="entry name" value="RNA-binding domain, RBD"/>
    <property type="match status" value="2"/>
</dbReference>
<dbReference type="GO" id="GO:0048026">
    <property type="term" value="P:positive regulation of mRNA splicing, via spliceosome"/>
    <property type="evidence" value="ECO:0007669"/>
    <property type="project" value="TreeGrafter"/>
</dbReference>
<dbReference type="GO" id="GO:0005730">
    <property type="term" value="C:nucleolus"/>
    <property type="evidence" value="ECO:0007669"/>
    <property type="project" value="TreeGrafter"/>
</dbReference>
<evidence type="ECO:0000259" key="2">
    <source>
        <dbReference type="PROSITE" id="PS50102"/>
    </source>
</evidence>
<dbReference type="PANTHER" id="PTHR48030:SF3">
    <property type="entry name" value="SPLICING FACTOR 3B SUBUNIT 4"/>
    <property type="match status" value="1"/>
</dbReference>
<reference evidence="3 4" key="1">
    <citation type="submission" date="2017-12" db="EMBL/GenBank/DDBJ databases">
        <authorList>
            <person name="Pombert J.-F."/>
            <person name="Haag K.L."/>
            <person name="Ebert D."/>
        </authorList>
    </citation>
    <scope>NUCLEOTIDE SEQUENCE [LARGE SCALE GENOMIC DNA]</scope>
    <source>
        <strain evidence="3">BE-OM-2</strain>
    </source>
</reference>
<comment type="caution">
    <text evidence="3">The sequence shown here is derived from an EMBL/GenBank/DDBJ whole genome shotgun (WGS) entry which is preliminary data.</text>
</comment>
<dbReference type="STRING" id="148818.A0A4Q9L6E4"/>
<name>A0A4Q9L6E4_9MICR</name>
<feature type="domain" description="RRM" evidence="2">
    <location>
        <begin position="14"/>
        <end position="92"/>
    </location>
</feature>
<dbReference type="GO" id="GO:0071011">
    <property type="term" value="C:precatalytic spliceosome"/>
    <property type="evidence" value="ECO:0007669"/>
    <property type="project" value="TreeGrafter"/>
</dbReference>
<dbReference type="GO" id="GO:0003723">
    <property type="term" value="F:RNA binding"/>
    <property type="evidence" value="ECO:0007669"/>
    <property type="project" value="UniProtKB-UniRule"/>
</dbReference>
<keyword evidence="4" id="KW-1185">Reference proteome</keyword>
<evidence type="ECO:0000313" key="3">
    <source>
        <dbReference type="EMBL" id="TBU02846.1"/>
    </source>
</evidence>
<dbReference type="EMBL" id="PITI01001035">
    <property type="protein sequence ID" value="TBU02846.1"/>
    <property type="molecule type" value="Genomic_DNA"/>
</dbReference>
<dbReference type="InterPro" id="IPR035979">
    <property type="entry name" value="RBD_domain_sf"/>
</dbReference>
<keyword evidence="1" id="KW-0694">RNA-binding</keyword>
<protein>
    <submittedName>
        <fullName evidence="3">Putative subunit 4 of splicing factor 3B</fullName>
    </submittedName>
</protein>
<dbReference type="AlphaFoldDB" id="A0A4Q9L6E4"/>
<dbReference type="InterPro" id="IPR012677">
    <property type="entry name" value="Nucleotide-bd_a/b_plait_sf"/>
</dbReference>
<proteinExistence type="predicted"/>
<accession>A0A4Q9L6E4</accession>